<comment type="caution">
    <text evidence="1">The sequence shown here is derived from an EMBL/GenBank/DDBJ whole genome shotgun (WGS) entry which is preliminary data.</text>
</comment>
<dbReference type="Proteomes" id="UP000274601">
    <property type="component" value="Unassembled WGS sequence"/>
</dbReference>
<organism evidence="1 2">
    <name type="scientific">Actinomadura pelletieri DSM 43383</name>
    <dbReference type="NCBI Taxonomy" id="1120940"/>
    <lineage>
        <taxon>Bacteria</taxon>
        <taxon>Bacillati</taxon>
        <taxon>Actinomycetota</taxon>
        <taxon>Actinomycetes</taxon>
        <taxon>Streptosporangiales</taxon>
        <taxon>Thermomonosporaceae</taxon>
        <taxon>Actinomadura</taxon>
    </lineage>
</organism>
<dbReference type="EMBL" id="RBWU01000001">
    <property type="protein sequence ID" value="RKS78622.1"/>
    <property type="molecule type" value="Genomic_DNA"/>
</dbReference>
<gene>
    <name evidence="1" type="ORF">BZB76_0039</name>
</gene>
<protein>
    <submittedName>
        <fullName evidence="1">Uncharacterized protein</fullName>
    </submittedName>
</protein>
<dbReference type="AlphaFoldDB" id="A0A495QWY5"/>
<accession>A0A495QWY5</accession>
<sequence length="73" mass="8080">MMTAMPKVTDSAQAKAWLKDAHPDWSIVRSDKGRWWGFLDTDKRGKDAVPLGTTAVDADTPQKLHELLDAAES</sequence>
<keyword evidence="2" id="KW-1185">Reference proteome</keyword>
<proteinExistence type="predicted"/>
<reference evidence="1 2" key="1">
    <citation type="submission" date="2018-10" db="EMBL/GenBank/DDBJ databases">
        <title>Genomic Encyclopedia of Archaeal and Bacterial Type Strains, Phase II (KMG-II): from individual species to whole genera.</title>
        <authorList>
            <person name="Goeker M."/>
        </authorList>
    </citation>
    <scope>NUCLEOTIDE SEQUENCE [LARGE SCALE GENOMIC DNA]</scope>
    <source>
        <strain evidence="1 2">DSM 43383</strain>
    </source>
</reference>
<name>A0A495QWY5_9ACTN</name>
<evidence type="ECO:0000313" key="2">
    <source>
        <dbReference type="Proteomes" id="UP000274601"/>
    </source>
</evidence>
<evidence type="ECO:0000313" key="1">
    <source>
        <dbReference type="EMBL" id="RKS78622.1"/>
    </source>
</evidence>